<gene>
    <name evidence="2" type="ORF">AVDCRST_MAG19-4307</name>
</gene>
<dbReference type="EMBL" id="CADCWL010000237">
    <property type="protein sequence ID" value="CAA9582893.1"/>
    <property type="molecule type" value="Genomic_DNA"/>
</dbReference>
<feature type="compositionally biased region" description="Basic and acidic residues" evidence="1">
    <location>
        <begin position="75"/>
        <end position="89"/>
    </location>
</feature>
<proteinExistence type="predicted"/>
<protein>
    <submittedName>
        <fullName evidence="2">Uncharacterized protein</fullName>
    </submittedName>
</protein>
<evidence type="ECO:0000256" key="1">
    <source>
        <dbReference type="SAM" id="MobiDB-lite"/>
    </source>
</evidence>
<feature type="compositionally biased region" description="Low complexity" evidence="1">
    <location>
        <begin position="38"/>
        <end position="47"/>
    </location>
</feature>
<evidence type="ECO:0000313" key="2">
    <source>
        <dbReference type="EMBL" id="CAA9582893.1"/>
    </source>
</evidence>
<feature type="non-terminal residue" evidence="2">
    <location>
        <position position="1"/>
    </location>
</feature>
<name>A0A6J4VM90_9BACT</name>
<feature type="region of interest" description="Disordered" evidence="1">
    <location>
        <begin position="1"/>
        <end position="95"/>
    </location>
</feature>
<feature type="region of interest" description="Disordered" evidence="1">
    <location>
        <begin position="129"/>
        <end position="151"/>
    </location>
</feature>
<sequence>CSGLAGLHRFSPGFGCPGPNPARSRRPGAHPAPRRPPGARTSAPARSLAHRFGSRSPPSAAPGLPRCRHPGGTEGADRCRLRRGTDARWRPSRPLSIPHVSERLPGVAVVRPDAGAAERPVGIVRTARRHAAAEDAMTTPTLGGSLLGRADPHRSRGGCRAAFACEPNEGGFIRCGGVAVLIDGRVDVAAANP</sequence>
<accession>A0A6J4VM90</accession>
<feature type="non-terminal residue" evidence="2">
    <location>
        <position position="193"/>
    </location>
</feature>
<dbReference type="AlphaFoldDB" id="A0A6J4VM90"/>
<reference evidence="2" key="1">
    <citation type="submission" date="2020-02" db="EMBL/GenBank/DDBJ databases">
        <authorList>
            <person name="Meier V. D."/>
        </authorList>
    </citation>
    <scope>NUCLEOTIDE SEQUENCE</scope>
    <source>
        <strain evidence="2">AVDCRST_MAG19</strain>
    </source>
</reference>
<organism evidence="2">
    <name type="scientific">uncultured Thermomicrobiales bacterium</name>
    <dbReference type="NCBI Taxonomy" id="1645740"/>
    <lineage>
        <taxon>Bacteria</taxon>
        <taxon>Pseudomonadati</taxon>
        <taxon>Thermomicrobiota</taxon>
        <taxon>Thermomicrobia</taxon>
        <taxon>Thermomicrobiales</taxon>
        <taxon>environmental samples</taxon>
    </lineage>
</organism>